<accession>A0A835MYV5</accession>
<dbReference type="AlphaFoldDB" id="A0A835MYV5"/>
<dbReference type="Proteomes" id="UP000657918">
    <property type="component" value="Unassembled WGS sequence"/>
</dbReference>
<dbReference type="EMBL" id="JADGMS010000005">
    <property type="protein sequence ID" value="KAF9682265.1"/>
    <property type="molecule type" value="Genomic_DNA"/>
</dbReference>
<evidence type="ECO:0000313" key="2">
    <source>
        <dbReference type="Proteomes" id="UP000657918"/>
    </source>
</evidence>
<name>A0A835MYV5_9ROSI</name>
<organism evidence="1 2">
    <name type="scientific">Salix dunnii</name>
    <dbReference type="NCBI Taxonomy" id="1413687"/>
    <lineage>
        <taxon>Eukaryota</taxon>
        <taxon>Viridiplantae</taxon>
        <taxon>Streptophyta</taxon>
        <taxon>Embryophyta</taxon>
        <taxon>Tracheophyta</taxon>
        <taxon>Spermatophyta</taxon>
        <taxon>Magnoliopsida</taxon>
        <taxon>eudicotyledons</taxon>
        <taxon>Gunneridae</taxon>
        <taxon>Pentapetalae</taxon>
        <taxon>rosids</taxon>
        <taxon>fabids</taxon>
        <taxon>Malpighiales</taxon>
        <taxon>Salicaceae</taxon>
        <taxon>Saliceae</taxon>
        <taxon>Salix</taxon>
    </lineage>
</organism>
<proteinExistence type="predicted"/>
<keyword evidence="2" id="KW-1185">Reference proteome</keyword>
<evidence type="ECO:0000313" key="1">
    <source>
        <dbReference type="EMBL" id="KAF9682265.1"/>
    </source>
</evidence>
<reference evidence="1 2" key="1">
    <citation type="submission" date="2020-10" db="EMBL/GenBank/DDBJ databases">
        <title>Plant Genome Project.</title>
        <authorList>
            <person name="Zhang R.-G."/>
        </authorList>
    </citation>
    <scope>NUCLEOTIDE SEQUENCE [LARGE SCALE GENOMIC DNA]</scope>
    <source>
        <strain evidence="1">FAFU-HL-1</strain>
        <tissue evidence="1">Leaf</tissue>
    </source>
</reference>
<sequence length="126" mass="13947">MISRQREREVSHTKTPSVGELNEIVANIKLIKGSMLNTPNFESTGAISPAILSLMISQLIPFGWEEVLVALATEILTDPSSNKICGQIHLHVQEELWQQAACVVKLDFESQPHTHVSISRCCCYGC</sequence>
<comment type="caution">
    <text evidence="1">The sequence shown here is derived from an EMBL/GenBank/DDBJ whole genome shotgun (WGS) entry which is preliminary data.</text>
</comment>
<gene>
    <name evidence="1" type="ORF">SADUNF_Sadunf05G0090900</name>
</gene>
<protein>
    <submittedName>
        <fullName evidence="1">Uncharacterized protein</fullName>
    </submittedName>
</protein>